<gene>
    <name evidence="2" type="ORF">BOVATA_038660</name>
</gene>
<sequence>MVRITSSKTGTRGAREESLYPGSPRSQKWIGNLLPILERYNYNHAEITQLVKACDYNGDKIQQEVDRIMEVNIGHEQGEWTVVNSQQKQKAKTTQLPKRTKAPIRGTEQIVATTPPGKEPQMTRRAQGGKDVATGTAPMDSAVDIVASSEPVDTSASVAAQQDQAPRSRAPQRNPAEKKPGRESRRGSASKGPGKEHLKSQQEIPIQWASLLKKSTEGGSVVPPSSPPSNAAAPTANGAPKLPKKRAEEERVPEVKAAPVNPVVNHDVEALALAQAEETLKKLEISERIKLDQQRQRKLLQPPPKPEKPRLSPAQPRLAVVEDQLPPVVMPKSLSTSIDATTMFSYFDEEPPKANMWSAGTSAGHYQQPLASRRDYSKHSRNSQMVRAEHGSRSNVAQPDGGTLVTHNAGSGAQPDQVDTLHGDSSVQQEGVPDAGFQGHWQMGYYRNRYGNPKHQPFSYAYDEDKHKNYRQGASEHYPQKDGRHHANGVYVNYGYQHDRLQTPPGLVSYYTSQQPYYGFSNSTNQNNPHPPSDSVTSSMWRN</sequence>
<feature type="region of interest" description="Disordered" evidence="1">
    <location>
        <begin position="88"/>
        <end position="136"/>
    </location>
</feature>
<dbReference type="OrthoDB" id="365880at2759"/>
<evidence type="ECO:0000256" key="1">
    <source>
        <dbReference type="SAM" id="MobiDB-lite"/>
    </source>
</evidence>
<dbReference type="VEuPathDB" id="PiroplasmaDB:BOVATA_038660"/>
<protein>
    <submittedName>
        <fullName evidence="2">Uncharacterized protein</fullName>
    </submittedName>
</protein>
<evidence type="ECO:0000313" key="3">
    <source>
        <dbReference type="Proteomes" id="UP000236319"/>
    </source>
</evidence>
<feature type="compositionally biased region" description="Polar residues" evidence="1">
    <location>
        <begin position="151"/>
        <end position="165"/>
    </location>
</feature>
<feature type="compositionally biased region" description="Polar residues" evidence="1">
    <location>
        <begin position="88"/>
        <end position="97"/>
    </location>
</feature>
<feature type="region of interest" description="Disordered" evidence="1">
    <location>
        <begin position="149"/>
        <end position="202"/>
    </location>
</feature>
<organism evidence="2 3">
    <name type="scientific">Babesia ovata</name>
    <dbReference type="NCBI Taxonomy" id="189622"/>
    <lineage>
        <taxon>Eukaryota</taxon>
        <taxon>Sar</taxon>
        <taxon>Alveolata</taxon>
        <taxon>Apicomplexa</taxon>
        <taxon>Aconoidasida</taxon>
        <taxon>Piroplasmida</taxon>
        <taxon>Babesiidae</taxon>
        <taxon>Babesia</taxon>
    </lineage>
</organism>
<evidence type="ECO:0000313" key="2">
    <source>
        <dbReference type="EMBL" id="GBE62373.1"/>
    </source>
</evidence>
<dbReference type="AlphaFoldDB" id="A0A2H6KHA8"/>
<feature type="region of interest" description="Disordered" evidence="1">
    <location>
        <begin position="519"/>
        <end position="543"/>
    </location>
</feature>
<feature type="compositionally biased region" description="Basic and acidic residues" evidence="1">
    <location>
        <begin position="175"/>
        <end position="186"/>
    </location>
</feature>
<feature type="region of interest" description="Disordered" evidence="1">
    <location>
        <begin position="1"/>
        <end position="25"/>
    </location>
</feature>
<dbReference type="GeneID" id="39876143"/>
<name>A0A2H6KHA8_9APIC</name>
<accession>A0A2H6KHA8</accession>
<dbReference type="Proteomes" id="UP000236319">
    <property type="component" value="Unassembled WGS sequence"/>
</dbReference>
<feature type="region of interest" description="Disordered" evidence="1">
    <location>
        <begin position="215"/>
        <end position="258"/>
    </location>
</feature>
<comment type="caution">
    <text evidence="2">The sequence shown here is derived from an EMBL/GenBank/DDBJ whole genome shotgun (WGS) entry which is preliminary data.</text>
</comment>
<dbReference type="EMBL" id="BDSA01000004">
    <property type="protein sequence ID" value="GBE62373.1"/>
    <property type="molecule type" value="Genomic_DNA"/>
</dbReference>
<feature type="compositionally biased region" description="Low complexity" evidence="1">
    <location>
        <begin position="217"/>
        <end position="240"/>
    </location>
</feature>
<feature type="compositionally biased region" description="Polar residues" evidence="1">
    <location>
        <begin position="1"/>
        <end position="10"/>
    </location>
</feature>
<feature type="region of interest" description="Disordered" evidence="1">
    <location>
        <begin position="293"/>
        <end position="315"/>
    </location>
</feature>
<reference evidence="2 3" key="1">
    <citation type="journal article" date="2017" name="BMC Genomics">
        <title>Whole-genome assembly of Babesia ovata and comparative genomics between closely related pathogens.</title>
        <authorList>
            <person name="Yamagishi J."/>
            <person name="Asada M."/>
            <person name="Hakimi H."/>
            <person name="Tanaka T.Q."/>
            <person name="Sugimoto C."/>
            <person name="Kawazu S."/>
        </authorList>
    </citation>
    <scope>NUCLEOTIDE SEQUENCE [LARGE SCALE GENOMIC DNA]</scope>
    <source>
        <strain evidence="2 3">Miyake</strain>
    </source>
</reference>
<proteinExistence type="predicted"/>
<dbReference type="RefSeq" id="XP_028868616.1">
    <property type="nucleotide sequence ID" value="XM_029012783.1"/>
</dbReference>
<feature type="region of interest" description="Disordered" evidence="1">
    <location>
        <begin position="369"/>
        <end position="434"/>
    </location>
</feature>
<feature type="compositionally biased region" description="Basic and acidic residues" evidence="1">
    <location>
        <begin position="245"/>
        <end position="254"/>
    </location>
</feature>
<keyword evidence="3" id="KW-1185">Reference proteome</keyword>